<organism evidence="1 2">
    <name type="scientific">Dermacentor silvarum</name>
    <name type="common">Tick</name>
    <dbReference type="NCBI Taxonomy" id="543639"/>
    <lineage>
        <taxon>Eukaryota</taxon>
        <taxon>Metazoa</taxon>
        <taxon>Ecdysozoa</taxon>
        <taxon>Arthropoda</taxon>
        <taxon>Chelicerata</taxon>
        <taxon>Arachnida</taxon>
        <taxon>Acari</taxon>
        <taxon>Parasitiformes</taxon>
        <taxon>Ixodida</taxon>
        <taxon>Ixodoidea</taxon>
        <taxon>Ixodidae</taxon>
        <taxon>Rhipicephalinae</taxon>
        <taxon>Dermacentor</taxon>
    </lineage>
</organism>
<keyword evidence="2" id="KW-1185">Reference proteome</keyword>
<dbReference type="EMBL" id="CM023470">
    <property type="protein sequence ID" value="KAH7980318.1"/>
    <property type="molecule type" value="Genomic_DNA"/>
</dbReference>
<accession>A0ACB8E107</accession>
<gene>
    <name evidence="1" type="ORF">HPB49_014790</name>
</gene>
<reference evidence="1" key="1">
    <citation type="submission" date="2020-05" db="EMBL/GenBank/DDBJ databases">
        <title>Large-scale comparative analyses of tick genomes elucidate their genetic diversity and vector capacities.</title>
        <authorList>
            <person name="Jia N."/>
            <person name="Wang J."/>
            <person name="Shi W."/>
            <person name="Du L."/>
            <person name="Sun Y."/>
            <person name="Zhan W."/>
            <person name="Jiang J."/>
            <person name="Wang Q."/>
            <person name="Zhang B."/>
            <person name="Ji P."/>
            <person name="Sakyi L.B."/>
            <person name="Cui X."/>
            <person name="Yuan T."/>
            <person name="Jiang B."/>
            <person name="Yang W."/>
            <person name="Lam T.T.-Y."/>
            <person name="Chang Q."/>
            <person name="Ding S."/>
            <person name="Wang X."/>
            <person name="Zhu J."/>
            <person name="Ruan X."/>
            <person name="Zhao L."/>
            <person name="Wei J."/>
            <person name="Que T."/>
            <person name="Du C."/>
            <person name="Cheng J."/>
            <person name="Dai P."/>
            <person name="Han X."/>
            <person name="Huang E."/>
            <person name="Gao Y."/>
            <person name="Liu J."/>
            <person name="Shao H."/>
            <person name="Ye R."/>
            <person name="Li L."/>
            <person name="Wei W."/>
            <person name="Wang X."/>
            <person name="Wang C."/>
            <person name="Yang T."/>
            <person name="Huo Q."/>
            <person name="Li W."/>
            <person name="Guo W."/>
            <person name="Chen H."/>
            <person name="Zhou L."/>
            <person name="Ni X."/>
            <person name="Tian J."/>
            <person name="Zhou Y."/>
            <person name="Sheng Y."/>
            <person name="Liu T."/>
            <person name="Pan Y."/>
            <person name="Xia L."/>
            <person name="Li J."/>
            <person name="Zhao F."/>
            <person name="Cao W."/>
        </authorList>
    </citation>
    <scope>NUCLEOTIDE SEQUENCE</scope>
    <source>
        <strain evidence="1">Dsil-2018</strain>
    </source>
</reference>
<comment type="caution">
    <text evidence="1">The sequence shown here is derived from an EMBL/GenBank/DDBJ whole genome shotgun (WGS) entry which is preliminary data.</text>
</comment>
<protein>
    <submittedName>
        <fullName evidence="1">Uncharacterized protein</fullName>
    </submittedName>
</protein>
<sequence>MPNGVYEGGFANLGSQDQCLNVESDSGIRGRYCTLFWRPPTEVSLAAFTKEELRQHPRQDIRLWLNNTRERFHVGSRSGICIPSVCQQKEMHHIVSGVASAYGAEASVRYCRLKETVRFKTLEVGIISFFGAVLIVIILSSCADLLFTKYERNQAKKRPAGPWKKLLVTYSAVSNTRKLLDVSDKGGDSQRLRFLHGMKFLSALWVILSHAYYCVHADAIAHGPLAEEHFSKYYNGCSKNWWTVLLHINNFNKYEDICLDHFWYISVDMQIFVVASALCVLMTRHIKVGAVILSLLSIAGSGIVMAQTFYYNYQPIILFWNPDTDKSTETGEMVYSLPFVHFGSFVIGIFCGLCTLHSDRWHPSKCSRCLLWALSLCCTTVVVFASWPWNNLKLPSRGVAALYAALHKNAWALSLGWITYACATGQAGKETLQRLRVMGEDYYRVLEVGRDVSQEEIRRAYRRLALKLHPDKNPQGKEAAEVRFKAVSEAYEVLSDRTKRRQYDQFGISAFNAQPQTDSPTSHLSGGAYAFTSREPEEVFREFFGTASGPFQDLFGRPDLPGAAKQARGTTILTGGLPFWPQSFSAAEHSGFLYNADDVFFATHVPGGMSVAPGFTGMPTQEMSSAWYEGGKRIETRTTIDESVKTVLRFEDGVPVSRAVNGLVQAVIENNEVIQSGSFAKRRSSDSTAAPPGPGGAHMIGKRASQTKIPRPGDTKPKSASGRVPSKAGKSRTRSKPGGGPKDATKSSKPAKKDSADGPVNTFLSWRGFVVPSRLTYSVYLIHYLVYLARVGVITVPMQLHEFLQFKDFLGVSAISYLWAYVLYLAAEAPVANLEKMLLGRRAASDDDRTAATDPQKKAGVISNASCAATCEQQSKLNITLSKTEV</sequence>
<evidence type="ECO:0000313" key="1">
    <source>
        <dbReference type="EMBL" id="KAH7980318.1"/>
    </source>
</evidence>
<name>A0ACB8E107_DERSI</name>
<dbReference type="Proteomes" id="UP000821865">
    <property type="component" value="Chromosome 1"/>
</dbReference>
<proteinExistence type="predicted"/>
<evidence type="ECO:0000313" key="2">
    <source>
        <dbReference type="Proteomes" id="UP000821865"/>
    </source>
</evidence>